<dbReference type="EMBL" id="CAADEY010000052">
    <property type="protein sequence ID" value="VFJ56079.1"/>
    <property type="molecule type" value="Genomic_DNA"/>
</dbReference>
<reference evidence="1" key="1">
    <citation type="submission" date="2019-02" db="EMBL/GenBank/DDBJ databases">
        <authorList>
            <person name="Gruber-Vodicka R. H."/>
            <person name="Seah K. B. B."/>
        </authorList>
    </citation>
    <scope>NUCLEOTIDE SEQUENCE</scope>
    <source>
        <strain evidence="1">BECK_DK161</strain>
    </source>
</reference>
<gene>
    <name evidence="1" type="ORF">BECKDK2373C_GA0170839_10528</name>
</gene>
<dbReference type="AlphaFoldDB" id="A0A450SQ95"/>
<proteinExistence type="predicted"/>
<sequence length="55" mass="6228">MGLDETVDIHEEDRRIIIEPIRSSEYDLDRLLAQITPGNLHAEVDFGPAVGREKP</sequence>
<dbReference type="SUPFAM" id="SSF89447">
    <property type="entry name" value="AbrB/MazE/MraZ-like"/>
    <property type="match status" value="1"/>
</dbReference>
<evidence type="ECO:0000313" key="1">
    <source>
        <dbReference type="EMBL" id="VFJ56079.1"/>
    </source>
</evidence>
<protein>
    <recommendedName>
        <fullName evidence="2">Antitoxin MazE</fullName>
    </recommendedName>
</protein>
<dbReference type="InterPro" id="IPR037914">
    <property type="entry name" value="SpoVT-AbrB_sf"/>
</dbReference>
<name>A0A450SQ95_9GAMM</name>
<organism evidence="1">
    <name type="scientific">Candidatus Kentrum sp. DK</name>
    <dbReference type="NCBI Taxonomy" id="2126562"/>
    <lineage>
        <taxon>Bacteria</taxon>
        <taxon>Pseudomonadati</taxon>
        <taxon>Pseudomonadota</taxon>
        <taxon>Gammaproteobacteria</taxon>
        <taxon>Candidatus Kentrum</taxon>
    </lineage>
</organism>
<accession>A0A450SQ95</accession>
<dbReference type="Gene3D" id="2.10.260.10">
    <property type="match status" value="1"/>
</dbReference>
<evidence type="ECO:0008006" key="2">
    <source>
        <dbReference type="Google" id="ProtNLM"/>
    </source>
</evidence>